<evidence type="ECO:0000313" key="1">
    <source>
        <dbReference type="EMBL" id="MCZ8379356.1"/>
    </source>
</evidence>
<evidence type="ECO:0000313" key="2">
    <source>
        <dbReference type="Proteomes" id="UP001142153"/>
    </source>
</evidence>
<evidence type="ECO:0008006" key="3">
    <source>
        <dbReference type="Google" id="ProtNLM"/>
    </source>
</evidence>
<dbReference type="Proteomes" id="UP001142153">
    <property type="component" value="Unassembled WGS sequence"/>
</dbReference>
<dbReference type="EMBL" id="JAPZPY010000003">
    <property type="protein sequence ID" value="MCZ8379356.1"/>
    <property type="molecule type" value="Genomic_DNA"/>
</dbReference>
<reference evidence="1" key="1">
    <citation type="submission" date="2022-12" db="EMBL/GenBank/DDBJ databases">
        <authorList>
            <person name="Deng Y."/>
            <person name="Zhang Y.-Q."/>
        </authorList>
    </citation>
    <scope>NUCLEOTIDE SEQUENCE</scope>
    <source>
        <strain evidence="1">CPCC 205372</strain>
    </source>
</reference>
<dbReference type="RefSeq" id="WP_269894043.1">
    <property type="nucleotide sequence ID" value="NZ_JAPZPY010000003.1"/>
</dbReference>
<accession>A0ABT4PS99</accession>
<protein>
    <recommendedName>
        <fullName evidence="3">MCE family protein</fullName>
    </recommendedName>
</protein>
<sequence>MPMRVRAFLTAALVAIGGSGVLIVSTMGRDQLERIALVNEDAGPIGHRIIDALAGTGRFAIESPKSGGHPRPLYGATIVLSPDLSASIGSVTSSDPRRARLEVEIDPRADEARVDNAVAEVTSHVRLEGIRETLSTVRAARELIGQASLTTRVLRAGVDDAVGTSQQFRADADHMLTSLGQAKRRALEVQSQVAELDTVAGELGSRLEEVAAALDRTGVTVGQLIDGTSQVNAGLAQAVPALRSLPFAQDPAVAPIITKLEALQALAAQTDDQVYGFAKLAGVPVEPETRLSALVSDAVARLTNTRDELNASVEFARSVPKLADEGATQLIAAQRQLDNGLTKMGTVLGNLDELTAGALSALPEPGREMDAIAAVVDQPVDIVRTQV</sequence>
<gene>
    <name evidence="1" type="ORF">O6P37_10810</name>
</gene>
<proteinExistence type="predicted"/>
<comment type="caution">
    <text evidence="1">The sequence shown here is derived from an EMBL/GenBank/DDBJ whole genome shotgun (WGS) entry which is preliminary data.</text>
</comment>
<keyword evidence="2" id="KW-1185">Reference proteome</keyword>
<name>A0ABT4PS99_9MYCO</name>
<organism evidence="1 2">
    <name type="scientific">Mycobacterium hippophais</name>
    <dbReference type="NCBI Taxonomy" id="3016340"/>
    <lineage>
        <taxon>Bacteria</taxon>
        <taxon>Bacillati</taxon>
        <taxon>Actinomycetota</taxon>
        <taxon>Actinomycetes</taxon>
        <taxon>Mycobacteriales</taxon>
        <taxon>Mycobacteriaceae</taxon>
        <taxon>Mycobacterium</taxon>
    </lineage>
</organism>